<keyword evidence="7 14" id="KW-0255">Endonuclease</keyword>
<dbReference type="Pfam" id="PF18716">
    <property type="entry name" value="VATC"/>
    <property type="match status" value="1"/>
</dbReference>
<dbReference type="Gene3D" id="1.25.40.20">
    <property type="entry name" value="Ankyrin repeat-containing domain"/>
    <property type="match status" value="1"/>
</dbReference>
<dbReference type="GO" id="GO:0036503">
    <property type="term" value="P:ERAD pathway"/>
    <property type="evidence" value="ECO:0007669"/>
    <property type="project" value="TreeGrafter"/>
</dbReference>
<name>A0A9Q0PDD2_SALPP</name>
<dbReference type="GO" id="GO:0004519">
    <property type="term" value="F:endonuclease activity"/>
    <property type="evidence" value="ECO:0007669"/>
    <property type="project" value="UniProtKB-KW"/>
</dbReference>
<evidence type="ECO:0000256" key="1">
    <source>
        <dbReference type="ARBA" id="ARBA00004496"/>
    </source>
</evidence>
<reference evidence="17" key="1">
    <citation type="submission" date="2022-11" db="EMBL/GenBank/DDBJ databases">
        <authorList>
            <person name="Hyden B.L."/>
            <person name="Feng K."/>
            <person name="Yates T."/>
            <person name="Jawdy S."/>
            <person name="Smart L.B."/>
            <person name="Muchero W."/>
        </authorList>
    </citation>
    <scope>NUCLEOTIDE SEQUENCE</scope>
    <source>
        <tissue evidence="17">Shoot tip</tissue>
    </source>
</reference>
<feature type="region of interest" description="Disordered" evidence="15">
    <location>
        <begin position="559"/>
        <end position="581"/>
    </location>
</feature>
<evidence type="ECO:0000256" key="6">
    <source>
        <dbReference type="ARBA" id="ARBA00022737"/>
    </source>
</evidence>
<evidence type="ECO:0000256" key="10">
    <source>
        <dbReference type="ARBA" id="ARBA00022833"/>
    </source>
</evidence>
<evidence type="ECO:0000259" key="16">
    <source>
        <dbReference type="PROSITE" id="PS52044"/>
    </source>
</evidence>
<dbReference type="InterPro" id="IPR047139">
    <property type="entry name" value="ANKZ1/VMS1"/>
</dbReference>
<proteinExistence type="inferred from homology"/>
<dbReference type="PROSITE" id="PS00028">
    <property type="entry name" value="ZINC_FINGER_C2H2_1"/>
    <property type="match status" value="1"/>
</dbReference>
<evidence type="ECO:0000256" key="13">
    <source>
        <dbReference type="PROSITE-ProRule" id="PRU00023"/>
    </source>
</evidence>
<protein>
    <submittedName>
        <fullName evidence="17">ANKYRIN REPEAT AND ZINC FINGER DOMAIN-CONTAINING PROTEIN 1</fullName>
    </submittedName>
</protein>
<evidence type="ECO:0000256" key="14">
    <source>
        <dbReference type="PROSITE-ProRule" id="PRU01389"/>
    </source>
</evidence>
<feature type="compositionally biased region" description="Polar residues" evidence="15">
    <location>
        <begin position="397"/>
        <end position="411"/>
    </location>
</feature>
<keyword evidence="12" id="KW-0175">Coiled coil</keyword>
<dbReference type="PROSITE" id="PS50088">
    <property type="entry name" value="ANK_REPEAT"/>
    <property type="match status" value="1"/>
</dbReference>
<evidence type="ECO:0000256" key="9">
    <source>
        <dbReference type="ARBA" id="ARBA00022801"/>
    </source>
</evidence>
<dbReference type="OrthoDB" id="429841at2759"/>
<evidence type="ECO:0000313" key="17">
    <source>
        <dbReference type="EMBL" id="KAJ6686141.1"/>
    </source>
</evidence>
<feature type="active site" evidence="14">
    <location>
        <position position="262"/>
    </location>
</feature>
<dbReference type="InterPro" id="IPR036770">
    <property type="entry name" value="Ankyrin_rpt-contain_sf"/>
</dbReference>
<dbReference type="InterPro" id="IPR013087">
    <property type="entry name" value="Znf_C2H2_type"/>
</dbReference>
<dbReference type="EMBL" id="JAPFFK010000019">
    <property type="protein sequence ID" value="KAJ6686141.1"/>
    <property type="molecule type" value="Genomic_DNA"/>
</dbReference>
<dbReference type="Proteomes" id="UP001151532">
    <property type="component" value="Chromosome 2"/>
</dbReference>
<keyword evidence="3 14" id="KW-0963">Cytoplasm</keyword>
<dbReference type="SUPFAM" id="SSF48403">
    <property type="entry name" value="Ankyrin repeat"/>
    <property type="match status" value="1"/>
</dbReference>
<accession>A0A9Q0PDD2</accession>
<organism evidence="17 18">
    <name type="scientific">Salix purpurea</name>
    <name type="common">Purple osier willow</name>
    <dbReference type="NCBI Taxonomy" id="77065"/>
    <lineage>
        <taxon>Eukaryota</taxon>
        <taxon>Viridiplantae</taxon>
        <taxon>Streptophyta</taxon>
        <taxon>Embryophyta</taxon>
        <taxon>Tracheophyta</taxon>
        <taxon>Spermatophyta</taxon>
        <taxon>Magnoliopsida</taxon>
        <taxon>eudicotyledons</taxon>
        <taxon>Gunneridae</taxon>
        <taxon>Pentapetalae</taxon>
        <taxon>rosids</taxon>
        <taxon>fabids</taxon>
        <taxon>Malpighiales</taxon>
        <taxon>Salicaceae</taxon>
        <taxon>Saliceae</taxon>
        <taxon>Salix</taxon>
    </lineage>
</organism>
<gene>
    <name evidence="17" type="ORF">OIU79_016023</name>
</gene>
<keyword evidence="9 14" id="KW-0378">Hydrolase</keyword>
<keyword evidence="4 14" id="KW-0540">Nuclease</keyword>
<reference evidence="17" key="2">
    <citation type="journal article" date="2023" name="Int. J. Mol. Sci.">
        <title>De Novo Assembly and Annotation of 11 Diverse Shrub Willow (Salix) Genomes Reveals Novel Gene Organization in Sex-Linked Regions.</title>
        <authorList>
            <person name="Hyden B."/>
            <person name="Feng K."/>
            <person name="Yates T.B."/>
            <person name="Jawdy S."/>
            <person name="Cereghino C."/>
            <person name="Smart L.B."/>
            <person name="Muchero W."/>
        </authorList>
    </citation>
    <scope>NUCLEOTIDE SEQUENCE</scope>
    <source>
        <tissue evidence="17">Shoot tip</tissue>
    </source>
</reference>
<dbReference type="SUPFAM" id="SSF57667">
    <property type="entry name" value="beta-beta-alpha zinc fingers"/>
    <property type="match status" value="1"/>
</dbReference>
<evidence type="ECO:0000256" key="8">
    <source>
        <dbReference type="ARBA" id="ARBA00022771"/>
    </source>
</evidence>
<evidence type="ECO:0000256" key="11">
    <source>
        <dbReference type="ARBA" id="ARBA00023043"/>
    </source>
</evidence>
<keyword evidence="5" id="KW-0479">Metal-binding</keyword>
<comment type="similarity">
    <text evidence="2 14">Belongs to the ANKZF1/VMS1 family.</text>
</comment>
<feature type="compositionally biased region" description="Basic and acidic residues" evidence="15">
    <location>
        <begin position="513"/>
        <end position="523"/>
    </location>
</feature>
<dbReference type="InterPro" id="IPR002110">
    <property type="entry name" value="Ankyrin_rpt"/>
</dbReference>
<evidence type="ECO:0000256" key="3">
    <source>
        <dbReference type="ARBA" id="ARBA00022490"/>
    </source>
</evidence>
<comment type="caution">
    <text evidence="17">The sequence shown here is derived from an EMBL/GenBank/DDBJ whole genome shotgun (WGS) entry which is preliminary data.</text>
</comment>
<feature type="compositionally biased region" description="Polar residues" evidence="15">
    <location>
        <begin position="562"/>
        <end position="575"/>
    </location>
</feature>
<dbReference type="PANTHER" id="PTHR16036:SF2">
    <property type="entry name" value="TRNA ENDONUCLEASE ANKZF1"/>
    <property type="match status" value="1"/>
</dbReference>
<evidence type="ECO:0000313" key="18">
    <source>
        <dbReference type="Proteomes" id="UP001151532"/>
    </source>
</evidence>
<dbReference type="PANTHER" id="PTHR16036">
    <property type="entry name" value="ANKYRIN REPEAT AND ZINC FINGER DOMAIN-CONTAINING PROTEIN 1"/>
    <property type="match status" value="1"/>
</dbReference>
<feature type="repeat" description="ANK" evidence="13">
    <location>
        <begin position="429"/>
        <end position="461"/>
    </location>
</feature>
<comment type="subcellular location">
    <subcellularLocation>
        <location evidence="1">Cytoplasm</location>
    </subcellularLocation>
</comment>
<feature type="region of interest" description="Disordered" evidence="15">
    <location>
        <begin position="1"/>
        <end position="20"/>
    </location>
</feature>
<feature type="region of interest" description="Disordered" evidence="15">
    <location>
        <begin position="504"/>
        <end position="523"/>
    </location>
</feature>
<dbReference type="Pfam" id="PF18826">
    <property type="entry name" value="bVLRF1"/>
    <property type="match status" value="1"/>
</dbReference>
<keyword evidence="8" id="KW-0863">Zinc-finger</keyword>
<evidence type="ECO:0000256" key="15">
    <source>
        <dbReference type="SAM" id="MobiDB-lite"/>
    </source>
</evidence>
<dbReference type="InterPro" id="IPR041175">
    <property type="entry name" value="VLRF1/Vms1"/>
</dbReference>
<evidence type="ECO:0000256" key="4">
    <source>
        <dbReference type="ARBA" id="ARBA00022722"/>
    </source>
</evidence>
<evidence type="ECO:0000256" key="2">
    <source>
        <dbReference type="ARBA" id="ARBA00009262"/>
    </source>
</evidence>
<evidence type="ECO:0000256" key="7">
    <source>
        <dbReference type="ARBA" id="ARBA00022759"/>
    </source>
</evidence>
<comment type="domain">
    <text evidence="14">The VLRF1 domain mediates binding to the 60S ribosomal subunit.</text>
</comment>
<dbReference type="AlphaFoldDB" id="A0A9Q0PDD2"/>
<sequence length="667" mass="73661">MATAPLLPTSNSTSTSQEKRHRSIFDAPTDFFDACRLLSLSSSPSSASASLAPEIPSPIETLDEADTISKTGVEVTIPRWTCNTCKAEFDSLQDQRFHFKSDIHRINVKLSIAGKDIVKEEDFDESFKDCDISSVSGSEDEAEKASILRTDAQRGLVESVRQKLFVRLKTGEKVSIWKSLVLNDGESVCFENDNVLGGCLRESEVIERLKFLIHEERNGTHLRIVLLASGGHFVGCVFDGNSPILHKTFHRYVVRAKAGKKQSSKDGTGRAAHSAGASLRRYNEQALKKDIQELLDVWKPYFDASSCIYLYAPSSNRQLLFDGSKAYFSNQHRVRNVPLSVRRPTLKEARRIYNQLAQVTYEVDEKESLPDTIDDLVSTTSTISNSAPGPSKEDLNGSFNSAESAKPSSIKKQSDDLYVSSGDKSEVAGMTTPLHEAAQSGGAHQVLELLEQGLDPCIKDERGRTPYVLANDKEVRNTFRRFMALNIERWDWCAANVPSALTKEMEESQAAKQTEKEEKRKARAKELKKLRKAREKKAQAEAASSQNAAAVVVNRAPPNSVIKGQSQPRGGSKISTEQELKSTEAIEREKRAAAAERRMAAAAAINAQSSSTSTVPAMAQPKSGLTSDITCSCCHVSLAGKVPFHRYNYKYCSSSCMHVHREILEDE</sequence>
<keyword evidence="10" id="KW-0862">Zinc</keyword>
<dbReference type="InterPro" id="IPR041540">
    <property type="entry name" value="VATC"/>
</dbReference>
<evidence type="ECO:0000256" key="5">
    <source>
        <dbReference type="ARBA" id="ARBA00022723"/>
    </source>
</evidence>
<keyword evidence="6" id="KW-0677">Repeat</keyword>
<feature type="region of interest" description="Disordered" evidence="15">
    <location>
        <begin position="381"/>
        <end position="417"/>
    </location>
</feature>
<dbReference type="GO" id="GO:0005737">
    <property type="term" value="C:cytoplasm"/>
    <property type="evidence" value="ECO:0007669"/>
    <property type="project" value="UniProtKB-SubCell"/>
</dbReference>
<feature type="domain" description="VLRF1" evidence="16">
    <location>
        <begin position="219"/>
        <end position="359"/>
    </location>
</feature>
<keyword evidence="18" id="KW-1185">Reference proteome</keyword>
<dbReference type="GO" id="GO:0008270">
    <property type="term" value="F:zinc ion binding"/>
    <property type="evidence" value="ECO:0007669"/>
    <property type="project" value="UniProtKB-KW"/>
</dbReference>
<dbReference type="PROSITE" id="PS52044">
    <property type="entry name" value="VLRF1"/>
    <property type="match status" value="1"/>
</dbReference>
<dbReference type="GO" id="GO:0016787">
    <property type="term" value="F:hydrolase activity"/>
    <property type="evidence" value="ECO:0007669"/>
    <property type="project" value="UniProtKB-KW"/>
</dbReference>
<evidence type="ECO:0000256" key="12">
    <source>
        <dbReference type="ARBA" id="ARBA00023054"/>
    </source>
</evidence>
<dbReference type="InterPro" id="IPR036236">
    <property type="entry name" value="Znf_C2H2_sf"/>
</dbReference>
<keyword evidence="11 13" id="KW-0040">ANK repeat</keyword>